<dbReference type="EMBL" id="KJ489401">
    <property type="protein sequence ID" value="AHZ10770.1"/>
    <property type="molecule type" value="Genomic_DNA"/>
</dbReference>
<organism evidence="1 2">
    <name type="scientific">Bacillus phage Megatron</name>
    <dbReference type="NCBI Taxonomy" id="1486661"/>
    <lineage>
        <taxon>Viruses</taxon>
        <taxon>Duplodnaviria</taxon>
        <taxon>Heunggongvirae</taxon>
        <taxon>Uroviricota</taxon>
        <taxon>Caudoviricetes</taxon>
        <taxon>Herelleviridae</taxon>
        <taxon>Bastillevirinae</taxon>
        <taxon>Wphvirus</taxon>
        <taxon>Wphvirus megatron</taxon>
    </lineage>
</organism>
<evidence type="ECO:0000313" key="2">
    <source>
        <dbReference type="Proteomes" id="UP000026906"/>
    </source>
</evidence>
<keyword evidence="2" id="KW-1185">Reference proteome</keyword>
<dbReference type="KEGG" id="vg:19525897"/>
<accession>A0A024B2W0</accession>
<protein>
    <submittedName>
        <fullName evidence="1">Uncharacterized protein</fullName>
    </submittedName>
</protein>
<dbReference type="GeneID" id="19525897"/>
<proteinExistence type="predicted"/>
<evidence type="ECO:0000313" key="1">
    <source>
        <dbReference type="EMBL" id="AHZ10770.1"/>
    </source>
</evidence>
<dbReference type="Proteomes" id="UP000026906">
    <property type="component" value="Segment"/>
</dbReference>
<name>A0A024B2W0_9CAUD</name>
<dbReference type="RefSeq" id="YP_009036259.1">
    <property type="nucleotide sequence ID" value="NC_024211.1"/>
</dbReference>
<sequence>MSEVKTGYFVDGGNGQLYRRLHCATEESDFIDVGHSVDSDLKFCFNIEMSCAQHDESGEKPSVNLTLETAKLLVKDLEAYIREAEEDSEYDIRKA</sequence>
<reference evidence="2" key="1">
    <citation type="submission" date="2014-09" db="EMBL/GenBank/DDBJ databases">
        <authorList>
            <person name="Sauder A.B."/>
            <person name="McKenzie Q.R."/>
            <person name="Temple L.M."/>
            <person name="Alexis B.K."/>
            <person name="Al-Atrache Z."/>
            <person name="Lewis L.O."/>
            <person name="Loesser-Casey K.E."/>
            <person name="Mitchell K.J."/>
        </authorList>
    </citation>
    <scope>NUCLEOTIDE SEQUENCE [LARGE SCALE GENOMIC DNA]</scope>
</reference>